<keyword evidence="3" id="KW-1185">Reference proteome</keyword>
<dbReference type="OrthoDB" id="538336at2759"/>
<evidence type="ECO:0000313" key="2">
    <source>
        <dbReference type="EMBL" id="TGJ80501.1"/>
    </source>
</evidence>
<dbReference type="InterPro" id="IPR036250">
    <property type="entry name" value="AcylCo_DH-like_C"/>
</dbReference>
<dbReference type="InterPro" id="IPR046373">
    <property type="entry name" value="Acyl-CoA_Oxase/DH_mid-dom_sf"/>
</dbReference>
<dbReference type="GO" id="GO:0003997">
    <property type="term" value="F:acyl-CoA oxidase activity"/>
    <property type="evidence" value="ECO:0007669"/>
    <property type="project" value="InterPro"/>
</dbReference>
<dbReference type="InterPro" id="IPR012258">
    <property type="entry name" value="Acyl-CoA_oxidase"/>
</dbReference>
<dbReference type="STRING" id="37992.A0A4Z0YM48"/>
<comment type="caution">
    <text evidence="2">The sequence shown here is derived from an EMBL/GenBank/DDBJ whole genome shotgun (WGS) entry which is preliminary data.</text>
</comment>
<dbReference type="InterPro" id="IPR055060">
    <property type="entry name" value="ACOX_C_alpha1"/>
</dbReference>
<dbReference type="SUPFAM" id="SSF47203">
    <property type="entry name" value="Acyl-CoA dehydrogenase C-terminal domain-like"/>
    <property type="match status" value="1"/>
</dbReference>
<dbReference type="InterPro" id="IPR009100">
    <property type="entry name" value="AcylCoA_DH/oxidase_NM_dom_sf"/>
</dbReference>
<organism evidence="2 3">
    <name type="scientific">Xylaria hypoxylon</name>
    <dbReference type="NCBI Taxonomy" id="37992"/>
    <lineage>
        <taxon>Eukaryota</taxon>
        <taxon>Fungi</taxon>
        <taxon>Dikarya</taxon>
        <taxon>Ascomycota</taxon>
        <taxon>Pezizomycotina</taxon>
        <taxon>Sordariomycetes</taxon>
        <taxon>Xylariomycetidae</taxon>
        <taxon>Xylariales</taxon>
        <taxon>Xylariaceae</taxon>
        <taxon>Xylaria</taxon>
    </lineage>
</organism>
<feature type="domain" description="Acyl-CoA oxidase C-alpha1" evidence="1">
    <location>
        <begin position="258"/>
        <end position="392"/>
    </location>
</feature>
<sequence length="566" mass="63329">MSKYNELLDHDILDTRVDSLDFPHPDQIRLTYERARLVCQESGITVEDVVKLRPNFWEFYRHAICVRDTAMGTTLSIHWNLCIGTIGSYVHRRPDLAPLLDKLLRFELCGEFLLTEIGRGLDARNLETTATLQSDGSFDLHTPRTSAAKAMPPTSPWAGVGRVGVVFARLIVNEADHGVKPFIVYLNDENELLPGITSQLLPRRCGSKVLDHAITTFTHVRLSPESLLGSPAEARNQRADFFRQIHRVPVGTLSLSMTNIPALQQSALIAGTYSSRRHVTADSGTKGIPIIQFPTQYRPILDAIVQSWAYDAFAGEAIALFMNAELGMEVRHAVAVCFKTAVGTDTQITINELAERCGWQGLFAYNEIIELALALRGNAVAEGDYTVLCIRLVSEVLLGRYQLPEAMMKTCPLARHEIGIWQEAREMIESLGDKNHRSEEVNAHLLPRCRDMVKATGHRMAYEAAATSGKLKPEALQLFESTCMKTDLSWYCQFERLSRNEFLANDAKAAKEALPLLREFLCQSRPSRATVAPIVDEESWDEFIESLPVFTHTKAVALMSSPSYRL</sequence>
<dbReference type="SUPFAM" id="SSF56645">
    <property type="entry name" value="Acyl-CoA dehydrogenase NM domain-like"/>
    <property type="match status" value="1"/>
</dbReference>
<proteinExistence type="predicted"/>
<accession>A0A4Z0YM48</accession>
<dbReference type="PANTHER" id="PTHR10909:SF382">
    <property type="entry name" value="ACYL-COENZYME A OXIDASE"/>
    <property type="match status" value="1"/>
</dbReference>
<reference evidence="2 3" key="1">
    <citation type="submission" date="2019-03" db="EMBL/GenBank/DDBJ databases">
        <title>Draft genome sequence of Xylaria hypoxylon DSM 108379, a ubiquitous saprotrophic-parasitic fungi on hardwood.</title>
        <authorList>
            <person name="Buettner E."/>
            <person name="Leonhardt S."/>
            <person name="Gebauer A.M."/>
            <person name="Liers C."/>
            <person name="Hofrichter M."/>
            <person name="Kellner H."/>
        </authorList>
    </citation>
    <scope>NUCLEOTIDE SEQUENCE [LARGE SCALE GENOMIC DNA]</scope>
    <source>
        <strain evidence="2 3">DSM 108379</strain>
    </source>
</reference>
<dbReference type="Proteomes" id="UP000297716">
    <property type="component" value="Unassembled WGS sequence"/>
</dbReference>
<dbReference type="Gene3D" id="1.20.140.10">
    <property type="entry name" value="Butyryl-CoA Dehydrogenase, subunit A, domain 3"/>
    <property type="match status" value="1"/>
</dbReference>
<dbReference type="GO" id="GO:0005504">
    <property type="term" value="F:fatty acid binding"/>
    <property type="evidence" value="ECO:0007669"/>
    <property type="project" value="TreeGrafter"/>
</dbReference>
<dbReference type="PANTHER" id="PTHR10909">
    <property type="entry name" value="ELECTRON TRANSPORT OXIDOREDUCTASE"/>
    <property type="match status" value="1"/>
</dbReference>
<dbReference type="GO" id="GO:0005777">
    <property type="term" value="C:peroxisome"/>
    <property type="evidence" value="ECO:0007669"/>
    <property type="project" value="InterPro"/>
</dbReference>
<dbReference type="AlphaFoldDB" id="A0A4Z0YM48"/>
<name>A0A4Z0YM48_9PEZI</name>
<protein>
    <recommendedName>
        <fullName evidence="1">Acyl-CoA oxidase C-alpha1 domain-containing protein</fullName>
    </recommendedName>
</protein>
<evidence type="ECO:0000313" key="3">
    <source>
        <dbReference type="Proteomes" id="UP000297716"/>
    </source>
</evidence>
<dbReference type="Gene3D" id="2.40.110.10">
    <property type="entry name" value="Butyryl-CoA Dehydrogenase, subunit A, domain 2"/>
    <property type="match status" value="1"/>
</dbReference>
<dbReference type="GO" id="GO:0055088">
    <property type="term" value="P:lipid homeostasis"/>
    <property type="evidence" value="ECO:0007669"/>
    <property type="project" value="TreeGrafter"/>
</dbReference>
<evidence type="ECO:0000259" key="1">
    <source>
        <dbReference type="Pfam" id="PF22924"/>
    </source>
</evidence>
<dbReference type="GO" id="GO:0071949">
    <property type="term" value="F:FAD binding"/>
    <property type="evidence" value="ECO:0007669"/>
    <property type="project" value="InterPro"/>
</dbReference>
<dbReference type="GO" id="GO:0033540">
    <property type="term" value="P:fatty acid beta-oxidation using acyl-CoA oxidase"/>
    <property type="evidence" value="ECO:0007669"/>
    <property type="project" value="TreeGrafter"/>
</dbReference>
<gene>
    <name evidence="2" type="ORF">E0Z10_g8262</name>
</gene>
<dbReference type="Pfam" id="PF22924">
    <property type="entry name" value="ACOX_C_alpha1"/>
    <property type="match status" value="1"/>
</dbReference>
<dbReference type="EMBL" id="SKBN01000217">
    <property type="protein sequence ID" value="TGJ80501.1"/>
    <property type="molecule type" value="Genomic_DNA"/>
</dbReference>